<keyword evidence="3" id="KW-0408">Iron</keyword>
<organism evidence="6 7">
    <name type="scientific">Humisphaera borealis</name>
    <dbReference type="NCBI Taxonomy" id="2807512"/>
    <lineage>
        <taxon>Bacteria</taxon>
        <taxon>Pseudomonadati</taxon>
        <taxon>Planctomycetota</taxon>
        <taxon>Phycisphaerae</taxon>
        <taxon>Tepidisphaerales</taxon>
        <taxon>Tepidisphaeraceae</taxon>
        <taxon>Humisphaera</taxon>
    </lineage>
</organism>
<dbReference type="PANTHER" id="PTHR42988:SF2">
    <property type="entry name" value="CYCLIC NUCLEOTIDE PHOSPHODIESTERASE CBUA0032-RELATED"/>
    <property type="match status" value="1"/>
</dbReference>
<evidence type="ECO:0000313" key="6">
    <source>
        <dbReference type="EMBL" id="QOV92173.1"/>
    </source>
</evidence>
<evidence type="ECO:0000256" key="1">
    <source>
        <dbReference type="ARBA" id="ARBA00022723"/>
    </source>
</evidence>
<proteinExistence type="inferred from homology"/>
<dbReference type="PROSITE" id="PS51318">
    <property type="entry name" value="TAT"/>
    <property type="match status" value="1"/>
</dbReference>
<dbReference type="GO" id="GO:0016787">
    <property type="term" value="F:hydrolase activity"/>
    <property type="evidence" value="ECO:0007669"/>
    <property type="project" value="UniProtKB-KW"/>
</dbReference>
<dbReference type="InterPro" id="IPR006311">
    <property type="entry name" value="TAT_signal"/>
</dbReference>
<dbReference type="GO" id="GO:0046872">
    <property type="term" value="F:metal ion binding"/>
    <property type="evidence" value="ECO:0007669"/>
    <property type="project" value="UniProtKB-KW"/>
</dbReference>
<evidence type="ECO:0000256" key="4">
    <source>
        <dbReference type="ARBA" id="ARBA00025742"/>
    </source>
</evidence>
<dbReference type="Gene3D" id="3.60.21.10">
    <property type="match status" value="1"/>
</dbReference>
<comment type="similarity">
    <text evidence="4">Belongs to the cyclic nucleotide phosphodiesterase class-III family.</text>
</comment>
<reference evidence="6 7" key="1">
    <citation type="submission" date="2020-10" db="EMBL/GenBank/DDBJ databases">
        <title>Wide distribution of Phycisphaera-like planctomycetes from WD2101 soil group in peatlands and genome analysis of the first cultivated representative.</title>
        <authorList>
            <person name="Dedysh S.N."/>
            <person name="Beletsky A.V."/>
            <person name="Ivanova A."/>
            <person name="Kulichevskaya I.S."/>
            <person name="Suzina N.E."/>
            <person name="Philippov D.A."/>
            <person name="Rakitin A.L."/>
            <person name="Mardanov A.V."/>
            <person name="Ravin N.V."/>
        </authorList>
    </citation>
    <scope>NUCLEOTIDE SEQUENCE [LARGE SCALE GENOMIC DNA]</scope>
    <source>
        <strain evidence="6 7">M1803</strain>
    </source>
</reference>
<dbReference type="Pfam" id="PF00149">
    <property type="entry name" value="Metallophos"/>
    <property type="match status" value="1"/>
</dbReference>
<evidence type="ECO:0000313" key="7">
    <source>
        <dbReference type="Proteomes" id="UP000593765"/>
    </source>
</evidence>
<name>A0A7M2X376_9BACT</name>
<feature type="domain" description="Calcineurin-like phosphoesterase" evidence="5">
    <location>
        <begin position="41"/>
        <end position="239"/>
    </location>
</feature>
<dbReference type="PANTHER" id="PTHR42988">
    <property type="entry name" value="PHOSPHOHYDROLASE"/>
    <property type="match status" value="1"/>
</dbReference>
<dbReference type="AlphaFoldDB" id="A0A7M2X376"/>
<keyword evidence="7" id="KW-1185">Reference proteome</keyword>
<dbReference type="Proteomes" id="UP000593765">
    <property type="component" value="Chromosome"/>
</dbReference>
<protein>
    <submittedName>
        <fullName evidence="6">Metallophosphoesterase</fullName>
    </submittedName>
</protein>
<dbReference type="RefSeq" id="WP_206295504.1">
    <property type="nucleotide sequence ID" value="NZ_CP063458.1"/>
</dbReference>
<accession>A0A7M2X376</accession>
<dbReference type="EMBL" id="CP063458">
    <property type="protein sequence ID" value="QOV92173.1"/>
    <property type="molecule type" value="Genomic_DNA"/>
</dbReference>
<dbReference type="InterPro" id="IPR004843">
    <property type="entry name" value="Calcineurin-like_PHP"/>
</dbReference>
<dbReference type="InterPro" id="IPR029052">
    <property type="entry name" value="Metallo-depent_PP-like"/>
</dbReference>
<dbReference type="SUPFAM" id="SSF56300">
    <property type="entry name" value="Metallo-dependent phosphatases"/>
    <property type="match status" value="1"/>
</dbReference>
<dbReference type="KEGG" id="hbs:IPV69_12785"/>
<keyword evidence="1" id="KW-0479">Metal-binding</keyword>
<keyword evidence="2" id="KW-0378">Hydrolase</keyword>
<evidence type="ECO:0000259" key="5">
    <source>
        <dbReference type="Pfam" id="PF00149"/>
    </source>
</evidence>
<gene>
    <name evidence="6" type="ORF">IPV69_12785</name>
</gene>
<sequence length="302" mass="32626">MPIQLPPISRRQFLGASLAALAGGAFIGDLRADGKPVDPTRVALFSDTHLAADAKAISRQVCMLEHFEAARASMLAMPALPGAMLINGDLALNAGLPGDYVTITNGLKPIREAGIPVHLLLGNHDDRDNFWKALPPEDANKAVEGKHLSILKSKHADLILLDSLEFVNKTPGLIGDVQRAWLAKALDARADRPCVVVVHHNPTDPANSKVAGIKDTDELMKVLLPRKQVKALVFGHTHKWVKTSIEGMHLVNLPPVAYPFKATDPSGWVDGIFTDSGAKLTLRCVGPRNPADGEVFDLKWRT</sequence>
<evidence type="ECO:0000256" key="3">
    <source>
        <dbReference type="ARBA" id="ARBA00023004"/>
    </source>
</evidence>
<dbReference type="InterPro" id="IPR050884">
    <property type="entry name" value="CNP_phosphodiesterase-III"/>
</dbReference>
<evidence type="ECO:0000256" key="2">
    <source>
        <dbReference type="ARBA" id="ARBA00022801"/>
    </source>
</evidence>